<name>A0A6J4VL72_9BACT</name>
<proteinExistence type="predicted"/>
<feature type="compositionally biased region" description="Pro residues" evidence="1">
    <location>
        <begin position="109"/>
        <end position="122"/>
    </location>
</feature>
<dbReference type="EMBL" id="CADCWL010000231">
    <property type="protein sequence ID" value="CAA9582002.1"/>
    <property type="molecule type" value="Genomic_DNA"/>
</dbReference>
<dbReference type="AlphaFoldDB" id="A0A6J4VL72"/>
<gene>
    <name evidence="2" type="ORF">AVDCRST_MAG19-4130</name>
</gene>
<feature type="compositionally biased region" description="Low complexity" evidence="1">
    <location>
        <begin position="154"/>
        <end position="166"/>
    </location>
</feature>
<feature type="region of interest" description="Disordered" evidence="1">
    <location>
        <begin position="79"/>
        <end position="193"/>
    </location>
</feature>
<feature type="non-terminal residue" evidence="2">
    <location>
        <position position="1"/>
    </location>
</feature>
<sequence length="193" mass="19755">CRRTRPRAAERRGDDHRVFGVFGDDGNPIATTAFSRSWRGTRAIGPAMVATVRRERAPRVQAAAFARLVACPLTGEASPALAGESGQTDGWALSAAPSMARDACSATSPPAPTSPAVPPVPSSTPRSGSPAQMLEVGVAMSIGGSTGSGRGSRHPSTSSSASSRPAGRARRHRPPGPPASPAQQVPPRRSGGY</sequence>
<evidence type="ECO:0000256" key="1">
    <source>
        <dbReference type="SAM" id="MobiDB-lite"/>
    </source>
</evidence>
<reference evidence="2" key="1">
    <citation type="submission" date="2020-02" db="EMBL/GenBank/DDBJ databases">
        <authorList>
            <person name="Meier V. D."/>
        </authorList>
    </citation>
    <scope>NUCLEOTIDE SEQUENCE</scope>
    <source>
        <strain evidence="2">AVDCRST_MAG19</strain>
    </source>
</reference>
<organism evidence="2">
    <name type="scientific">uncultured Thermomicrobiales bacterium</name>
    <dbReference type="NCBI Taxonomy" id="1645740"/>
    <lineage>
        <taxon>Bacteria</taxon>
        <taxon>Pseudomonadati</taxon>
        <taxon>Thermomicrobiota</taxon>
        <taxon>Thermomicrobia</taxon>
        <taxon>Thermomicrobiales</taxon>
        <taxon>environmental samples</taxon>
    </lineage>
</organism>
<evidence type="ECO:0000313" key="2">
    <source>
        <dbReference type="EMBL" id="CAA9582002.1"/>
    </source>
</evidence>
<protein>
    <submittedName>
        <fullName evidence="2">Uncharacterized protein</fullName>
    </submittedName>
</protein>
<feature type="non-terminal residue" evidence="2">
    <location>
        <position position="193"/>
    </location>
</feature>
<accession>A0A6J4VL72</accession>